<dbReference type="GO" id="GO:0050660">
    <property type="term" value="F:flavin adenine dinucleotide binding"/>
    <property type="evidence" value="ECO:0007669"/>
    <property type="project" value="InterPro"/>
</dbReference>
<comment type="caution">
    <text evidence="2">The sequence shown here is derived from an EMBL/GenBank/DDBJ whole genome shotgun (WGS) entry which is preliminary data.</text>
</comment>
<dbReference type="RefSeq" id="WP_186869487.1">
    <property type="nucleotide sequence ID" value="NZ_JACOOL010000005.1"/>
</dbReference>
<dbReference type="PRINTS" id="PR00368">
    <property type="entry name" value="FADPNR"/>
</dbReference>
<name>A0A923RJY4_9BACI</name>
<dbReference type="SUPFAM" id="SSF51735">
    <property type="entry name" value="NAD(P)-binding Rossmann-fold domains"/>
    <property type="match status" value="1"/>
</dbReference>
<dbReference type="Proteomes" id="UP000637359">
    <property type="component" value="Unassembled WGS sequence"/>
</dbReference>
<proteinExistence type="predicted"/>
<accession>A0A923RJY4</accession>
<evidence type="ECO:0000256" key="1">
    <source>
        <dbReference type="ARBA" id="ARBA00023002"/>
    </source>
</evidence>
<keyword evidence="3" id="KW-1185">Reference proteome</keyword>
<evidence type="ECO:0000313" key="2">
    <source>
        <dbReference type="EMBL" id="MBC5636772.1"/>
    </source>
</evidence>
<dbReference type="PIRSF" id="PIRSF000332">
    <property type="entry name" value="FMO"/>
    <property type="match status" value="1"/>
</dbReference>
<dbReference type="PANTHER" id="PTHR43539:SF78">
    <property type="entry name" value="FLAVIN-CONTAINING MONOOXYGENASE"/>
    <property type="match status" value="1"/>
</dbReference>
<dbReference type="InterPro" id="IPR036291">
    <property type="entry name" value="NAD(P)-bd_dom_sf"/>
</dbReference>
<dbReference type="GO" id="GO:0004497">
    <property type="term" value="F:monooxygenase activity"/>
    <property type="evidence" value="ECO:0007669"/>
    <property type="project" value="TreeGrafter"/>
</dbReference>
<dbReference type="EMBL" id="JACOOL010000005">
    <property type="protein sequence ID" value="MBC5636772.1"/>
    <property type="molecule type" value="Genomic_DNA"/>
</dbReference>
<dbReference type="AlphaFoldDB" id="A0A923RJY4"/>
<dbReference type="InterPro" id="IPR050982">
    <property type="entry name" value="Auxin_biosynth/cation_transpt"/>
</dbReference>
<dbReference type="PANTHER" id="PTHR43539">
    <property type="entry name" value="FLAVIN-BINDING MONOOXYGENASE-LIKE PROTEIN (AFU_ORTHOLOGUE AFUA_4G09220)"/>
    <property type="match status" value="1"/>
</dbReference>
<dbReference type="SUPFAM" id="SSF51905">
    <property type="entry name" value="FAD/NAD(P)-binding domain"/>
    <property type="match status" value="1"/>
</dbReference>
<protein>
    <submittedName>
        <fullName evidence="2">NAD(P)-binding domain-containing protein</fullName>
    </submittedName>
</protein>
<dbReference type="InterPro" id="IPR000960">
    <property type="entry name" value="Flavin_mOase"/>
</dbReference>
<evidence type="ECO:0000313" key="3">
    <source>
        <dbReference type="Proteomes" id="UP000637359"/>
    </source>
</evidence>
<dbReference type="InterPro" id="IPR036188">
    <property type="entry name" value="FAD/NAD-bd_sf"/>
</dbReference>
<dbReference type="Gene3D" id="3.50.50.60">
    <property type="entry name" value="FAD/NAD(P)-binding domain"/>
    <property type="match status" value="1"/>
</dbReference>
<sequence>MYHTIVIGAGQAGLAIGYYLAKKTDNFLILEKGNQVGHVWKARYDSLILFTSKQFSSLPGLPIEGDPNSLPTKDEVADYLQDYARNFSLPIKFNTEVTQVVRLGNAYSVYTKEQNYIAKNVVIATGPFHSPAIPAFAANLSPDVLQLHSTDYKNPNQLLEGSVLVVGAGNSGAQIAVEVSQTRKTFLSTSQKLNYMPLSLGNKSIFWWFSRLGILNASVNSFLGRRIRSKGDPIFGYELRKAIQDDRITLVNRAINANKNSISFSEQGQLEFHNVIWATGFKSDYRIIQGIPGVLDQNGAPIHNRGITSSEGLFFLGLPWQSRRGSALLQGVGYDAEYLMRYLR</sequence>
<dbReference type="PRINTS" id="PR00469">
    <property type="entry name" value="PNDRDTASEII"/>
</dbReference>
<dbReference type="Pfam" id="PF13738">
    <property type="entry name" value="Pyr_redox_3"/>
    <property type="match status" value="1"/>
</dbReference>
<dbReference type="GO" id="GO:0050661">
    <property type="term" value="F:NADP binding"/>
    <property type="evidence" value="ECO:0007669"/>
    <property type="project" value="InterPro"/>
</dbReference>
<gene>
    <name evidence="2" type="ORF">H8S33_08085</name>
</gene>
<reference evidence="2" key="1">
    <citation type="submission" date="2020-08" db="EMBL/GenBank/DDBJ databases">
        <title>Genome public.</title>
        <authorList>
            <person name="Liu C."/>
            <person name="Sun Q."/>
        </authorList>
    </citation>
    <scope>NUCLEOTIDE SEQUENCE</scope>
    <source>
        <strain evidence="2">BX22</strain>
    </source>
</reference>
<keyword evidence="1" id="KW-0560">Oxidoreductase</keyword>
<organism evidence="2 3">
    <name type="scientific">Ornithinibacillus hominis</name>
    <dbReference type="NCBI Taxonomy" id="2763055"/>
    <lineage>
        <taxon>Bacteria</taxon>
        <taxon>Bacillati</taxon>
        <taxon>Bacillota</taxon>
        <taxon>Bacilli</taxon>
        <taxon>Bacillales</taxon>
        <taxon>Bacillaceae</taxon>
        <taxon>Ornithinibacillus</taxon>
    </lineage>
</organism>